<dbReference type="RefSeq" id="XP_017785258.1">
    <property type="nucleotide sequence ID" value="XM_017929769.1"/>
</dbReference>
<dbReference type="GeneID" id="108568586"/>
<evidence type="ECO:0000256" key="13">
    <source>
        <dbReference type="ARBA" id="ARBA00023136"/>
    </source>
</evidence>
<keyword evidence="13 17" id="KW-0472">Membrane</keyword>
<comment type="subunit">
    <text evidence="16">Complex I is composed of 45 different subunits. Interacts with BCAP31.</text>
</comment>
<evidence type="ECO:0000256" key="2">
    <source>
        <dbReference type="ARBA" id="ARBA00004434"/>
    </source>
</evidence>
<accession>A0ABM1NEK8</accession>
<evidence type="ECO:0000313" key="19">
    <source>
        <dbReference type="RefSeq" id="XP_017785258.1"/>
    </source>
</evidence>
<evidence type="ECO:0000256" key="9">
    <source>
        <dbReference type="ARBA" id="ARBA00022946"/>
    </source>
</evidence>
<keyword evidence="8" id="KW-0999">Mitochondrion inner membrane</keyword>
<evidence type="ECO:0000256" key="8">
    <source>
        <dbReference type="ARBA" id="ARBA00022792"/>
    </source>
</evidence>
<reference evidence="19" key="1">
    <citation type="submission" date="2025-08" db="UniProtKB">
        <authorList>
            <consortium name="RefSeq"/>
        </authorList>
    </citation>
    <scope>IDENTIFICATION</scope>
    <source>
        <tissue evidence="19">Whole Larva</tissue>
    </source>
</reference>
<evidence type="ECO:0000256" key="15">
    <source>
        <dbReference type="ARBA" id="ARBA00031387"/>
    </source>
</evidence>
<evidence type="ECO:0000313" key="18">
    <source>
        <dbReference type="Proteomes" id="UP000695000"/>
    </source>
</evidence>
<comment type="subcellular location">
    <subcellularLocation>
        <location evidence="2">Mitochondrion inner membrane</location>
        <topology evidence="2">Single-pass membrane protein</topology>
    </subcellularLocation>
</comment>
<protein>
    <recommendedName>
        <fullName evidence="4">NADH dehydrogenase [ubiquinone] 1 beta subcomplex subunit 11, mitochondrial</fullName>
    </recommendedName>
    <alternativeName>
        <fullName evidence="15">Complex I-ESSS</fullName>
    </alternativeName>
    <alternativeName>
        <fullName evidence="14">NADH-ubiquinone oxidoreductase ESSS subunit</fullName>
    </alternativeName>
</protein>
<gene>
    <name evidence="19" type="primary">LOC108568586</name>
</gene>
<dbReference type="Proteomes" id="UP000695000">
    <property type="component" value="Unplaced"/>
</dbReference>
<evidence type="ECO:0000256" key="11">
    <source>
        <dbReference type="ARBA" id="ARBA00022989"/>
    </source>
</evidence>
<evidence type="ECO:0000256" key="10">
    <source>
        <dbReference type="ARBA" id="ARBA00022982"/>
    </source>
</evidence>
<evidence type="ECO:0000256" key="12">
    <source>
        <dbReference type="ARBA" id="ARBA00023128"/>
    </source>
</evidence>
<sequence>MSGVMRFQMVALRRAISNGNRRFISTSKKNSDTVNVAEAACKSQDASQATIPKRKNWVSYGFDHKSKEADRNALHSIMFISVTGCLVLGGYYFMYLPDYNLRDWSQREAFLELQRREAAGLPAICKDLIDPSNIVLPTDEELGDTEIII</sequence>
<dbReference type="PANTHER" id="PTHR13327:SF0">
    <property type="entry name" value="NADH DEHYDROGENASE [UBIQUINONE] 1 BETA SUBCOMPLEX SUBUNIT 11, MITOCHONDRIAL"/>
    <property type="match status" value="1"/>
</dbReference>
<keyword evidence="12" id="KW-0496">Mitochondrion</keyword>
<keyword evidence="7 17" id="KW-0812">Transmembrane</keyword>
<proteinExistence type="inferred from homology"/>
<feature type="transmembrane region" description="Helical" evidence="17">
    <location>
        <begin position="73"/>
        <end position="94"/>
    </location>
</feature>
<comment type="function">
    <text evidence="1">Accessory subunit of the mitochondrial membrane respiratory chain NADH dehydrogenase (Complex I), that is believed not to be involved in catalysis. Complex I functions in the transfer of electrons from NADH to the respiratory chain. The immediate electron acceptor for the enzyme is believed to be ubiquinone.</text>
</comment>
<comment type="similarity">
    <text evidence="3">Belongs to the complex I NDUFB11 subunit family.</text>
</comment>
<dbReference type="PANTHER" id="PTHR13327">
    <property type="entry name" value="NADH-UBIQUINONE OXIDOREDUCTASE ESSS SUBUNIT, MITOCHONDRIAL PRECURSOR"/>
    <property type="match status" value="1"/>
</dbReference>
<keyword evidence="11 17" id="KW-1133">Transmembrane helix</keyword>
<evidence type="ECO:0000256" key="6">
    <source>
        <dbReference type="ARBA" id="ARBA00022660"/>
    </source>
</evidence>
<evidence type="ECO:0000256" key="14">
    <source>
        <dbReference type="ARBA" id="ARBA00030753"/>
    </source>
</evidence>
<dbReference type="InterPro" id="IPR019329">
    <property type="entry name" value="NADH_UbQ_OxRdtase_ESSS_su"/>
</dbReference>
<evidence type="ECO:0000256" key="4">
    <source>
        <dbReference type="ARBA" id="ARBA00018632"/>
    </source>
</evidence>
<evidence type="ECO:0000256" key="7">
    <source>
        <dbReference type="ARBA" id="ARBA00022692"/>
    </source>
</evidence>
<organism evidence="18 19">
    <name type="scientific">Nicrophorus vespilloides</name>
    <name type="common">Boreal carrion beetle</name>
    <dbReference type="NCBI Taxonomy" id="110193"/>
    <lineage>
        <taxon>Eukaryota</taxon>
        <taxon>Metazoa</taxon>
        <taxon>Ecdysozoa</taxon>
        <taxon>Arthropoda</taxon>
        <taxon>Hexapoda</taxon>
        <taxon>Insecta</taxon>
        <taxon>Pterygota</taxon>
        <taxon>Neoptera</taxon>
        <taxon>Endopterygota</taxon>
        <taxon>Coleoptera</taxon>
        <taxon>Polyphaga</taxon>
        <taxon>Staphyliniformia</taxon>
        <taxon>Silphidae</taxon>
        <taxon>Nicrophorinae</taxon>
        <taxon>Nicrophorus</taxon>
    </lineage>
</organism>
<keyword evidence="9" id="KW-0809">Transit peptide</keyword>
<evidence type="ECO:0000256" key="17">
    <source>
        <dbReference type="SAM" id="Phobius"/>
    </source>
</evidence>
<evidence type="ECO:0000256" key="5">
    <source>
        <dbReference type="ARBA" id="ARBA00022448"/>
    </source>
</evidence>
<evidence type="ECO:0000256" key="1">
    <source>
        <dbReference type="ARBA" id="ARBA00003195"/>
    </source>
</evidence>
<keyword evidence="5" id="KW-0813">Transport</keyword>
<evidence type="ECO:0000256" key="3">
    <source>
        <dbReference type="ARBA" id="ARBA00008915"/>
    </source>
</evidence>
<evidence type="ECO:0000256" key="16">
    <source>
        <dbReference type="ARBA" id="ARBA00046528"/>
    </source>
</evidence>
<keyword evidence="6" id="KW-0679">Respiratory chain</keyword>
<name>A0ABM1NEK8_NICVS</name>
<keyword evidence="18" id="KW-1185">Reference proteome</keyword>
<dbReference type="Pfam" id="PF10183">
    <property type="entry name" value="ESSS"/>
    <property type="match status" value="1"/>
</dbReference>
<keyword evidence="10" id="KW-0249">Electron transport</keyword>